<dbReference type="EMBL" id="BAAAQG010000003">
    <property type="protein sequence ID" value="GAA1702306.1"/>
    <property type="molecule type" value="Genomic_DNA"/>
</dbReference>
<organism evidence="1 2">
    <name type="scientific">Dietzia cercidiphylli</name>
    <dbReference type="NCBI Taxonomy" id="498199"/>
    <lineage>
        <taxon>Bacteria</taxon>
        <taxon>Bacillati</taxon>
        <taxon>Actinomycetota</taxon>
        <taxon>Actinomycetes</taxon>
        <taxon>Mycobacteriales</taxon>
        <taxon>Dietziaceae</taxon>
        <taxon>Dietzia</taxon>
    </lineage>
</organism>
<proteinExistence type="predicted"/>
<protein>
    <submittedName>
        <fullName evidence="1">Uncharacterized protein</fullName>
    </submittedName>
</protein>
<reference evidence="1 2" key="1">
    <citation type="journal article" date="2019" name="Int. J. Syst. Evol. Microbiol.">
        <title>The Global Catalogue of Microorganisms (GCM) 10K type strain sequencing project: providing services to taxonomists for standard genome sequencing and annotation.</title>
        <authorList>
            <consortium name="The Broad Institute Genomics Platform"/>
            <consortium name="The Broad Institute Genome Sequencing Center for Infectious Disease"/>
            <person name="Wu L."/>
            <person name="Ma J."/>
        </authorList>
    </citation>
    <scope>NUCLEOTIDE SEQUENCE [LARGE SCALE GENOMIC DNA]</scope>
    <source>
        <strain evidence="1 2">JCM 16002</strain>
    </source>
</reference>
<comment type="caution">
    <text evidence="1">The sequence shown here is derived from an EMBL/GenBank/DDBJ whole genome shotgun (WGS) entry which is preliminary data.</text>
</comment>
<dbReference type="Gene3D" id="3.40.50.720">
    <property type="entry name" value="NAD(P)-binding Rossmann-like Domain"/>
    <property type="match status" value="1"/>
</dbReference>
<dbReference type="RefSeq" id="WP_182658518.1">
    <property type="nucleotide sequence ID" value="NZ_BAAAQG010000003.1"/>
</dbReference>
<sequence length="51" mass="5334">MAGALSKLDRALGPPELEVGLLGMTGLTAWAGMFVVTSLKPDDVVLISHVR</sequence>
<accession>A0ABN2ICD6</accession>
<name>A0ABN2ICD6_9ACTN</name>
<gene>
    <name evidence="1" type="ORF">GCM10009831_09370</name>
</gene>
<keyword evidence="2" id="KW-1185">Reference proteome</keyword>
<dbReference type="Gene3D" id="3.90.180.10">
    <property type="entry name" value="Medium-chain alcohol dehydrogenases, catalytic domain"/>
    <property type="match status" value="1"/>
</dbReference>
<dbReference type="Proteomes" id="UP001500383">
    <property type="component" value="Unassembled WGS sequence"/>
</dbReference>
<evidence type="ECO:0000313" key="2">
    <source>
        <dbReference type="Proteomes" id="UP001500383"/>
    </source>
</evidence>
<evidence type="ECO:0000313" key="1">
    <source>
        <dbReference type="EMBL" id="GAA1702306.1"/>
    </source>
</evidence>